<proteinExistence type="predicted"/>
<keyword evidence="1" id="KW-0812">Transmembrane</keyword>
<keyword evidence="3" id="KW-1185">Reference proteome</keyword>
<comment type="caution">
    <text evidence="2">The sequence shown here is derived from an EMBL/GenBank/DDBJ whole genome shotgun (WGS) entry which is preliminary data.</text>
</comment>
<name>A0A1Y1WYL2_9FUNG</name>
<dbReference type="AlphaFoldDB" id="A0A1Y1WYL2"/>
<reference evidence="2 3" key="1">
    <citation type="submission" date="2016-08" db="EMBL/GenBank/DDBJ databases">
        <title>A Parts List for Fungal Cellulosomes Revealed by Comparative Genomics.</title>
        <authorList>
            <consortium name="DOE Joint Genome Institute"/>
            <person name="Haitjema C.H."/>
            <person name="Gilmore S.P."/>
            <person name="Henske J.K."/>
            <person name="Solomon K.V."/>
            <person name="De Groot R."/>
            <person name="Kuo A."/>
            <person name="Mondo S.J."/>
            <person name="Salamov A.A."/>
            <person name="Labutti K."/>
            <person name="Zhao Z."/>
            <person name="Chiniquy J."/>
            <person name="Barry K."/>
            <person name="Brewer H.M."/>
            <person name="Purvine S.O."/>
            <person name="Wright A.T."/>
            <person name="Boxma B."/>
            <person name="Van Alen T."/>
            <person name="Hackstein J.H."/>
            <person name="Baker S.E."/>
            <person name="Grigoriev I.V."/>
            <person name="O'Malley M.A."/>
        </authorList>
    </citation>
    <scope>NUCLEOTIDE SEQUENCE [LARGE SCALE GENOMIC DNA]</scope>
    <source>
        <strain evidence="2 3">S4</strain>
    </source>
</reference>
<dbReference type="Proteomes" id="UP000193944">
    <property type="component" value="Unassembled WGS sequence"/>
</dbReference>
<evidence type="ECO:0000313" key="2">
    <source>
        <dbReference type="EMBL" id="ORX78485.1"/>
    </source>
</evidence>
<keyword evidence="1" id="KW-0472">Membrane</keyword>
<sequence>MYYLETNYTITDVENIKVKTNYVCPDDSSSESPSYLTTKTGEEFTVCKYNYYCHKNSYCIKSLSQYSLAKDYINNFYGSYIINKENPTKKMIILSCNKKTFKNKICTTDSCDSNSDCFSDNCVDGVCMINPDDPVYVCGTTKENSQFKVKCLLNYQENCKSDEECGDNTFCRLGNICLDKRTTIDHDLKKYLIPVVILIIISLIIFVLYQIEKNNIKEKKNKKGKNNLNEIN</sequence>
<dbReference type="EMBL" id="MCFG01000208">
    <property type="protein sequence ID" value="ORX78485.1"/>
    <property type="molecule type" value="Genomic_DNA"/>
</dbReference>
<feature type="transmembrane region" description="Helical" evidence="1">
    <location>
        <begin position="191"/>
        <end position="211"/>
    </location>
</feature>
<accession>A0A1Y1WYL2</accession>
<keyword evidence="1" id="KW-1133">Transmembrane helix</keyword>
<organism evidence="2 3">
    <name type="scientific">Anaeromyces robustus</name>
    <dbReference type="NCBI Taxonomy" id="1754192"/>
    <lineage>
        <taxon>Eukaryota</taxon>
        <taxon>Fungi</taxon>
        <taxon>Fungi incertae sedis</taxon>
        <taxon>Chytridiomycota</taxon>
        <taxon>Chytridiomycota incertae sedis</taxon>
        <taxon>Neocallimastigomycetes</taxon>
        <taxon>Neocallimastigales</taxon>
        <taxon>Neocallimastigaceae</taxon>
        <taxon>Anaeromyces</taxon>
    </lineage>
</organism>
<evidence type="ECO:0000256" key="1">
    <source>
        <dbReference type="SAM" id="Phobius"/>
    </source>
</evidence>
<gene>
    <name evidence="2" type="ORF">BCR32DRAFT_270053</name>
</gene>
<reference evidence="2 3" key="2">
    <citation type="submission" date="2016-08" db="EMBL/GenBank/DDBJ databases">
        <title>Pervasive Adenine N6-methylation of Active Genes in Fungi.</title>
        <authorList>
            <consortium name="DOE Joint Genome Institute"/>
            <person name="Mondo S.J."/>
            <person name="Dannebaum R.O."/>
            <person name="Kuo R.C."/>
            <person name="Labutti K."/>
            <person name="Haridas S."/>
            <person name="Kuo A."/>
            <person name="Salamov A."/>
            <person name="Ahrendt S.R."/>
            <person name="Lipzen A."/>
            <person name="Sullivan W."/>
            <person name="Andreopoulos W.B."/>
            <person name="Clum A."/>
            <person name="Lindquist E."/>
            <person name="Daum C."/>
            <person name="Ramamoorthy G.K."/>
            <person name="Gryganskyi A."/>
            <person name="Culley D."/>
            <person name="Magnuson J.K."/>
            <person name="James T.Y."/>
            <person name="O'Malley M.A."/>
            <person name="Stajich J.E."/>
            <person name="Spatafora J.W."/>
            <person name="Visel A."/>
            <person name="Grigoriev I.V."/>
        </authorList>
    </citation>
    <scope>NUCLEOTIDE SEQUENCE [LARGE SCALE GENOMIC DNA]</scope>
    <source>
        <strain evidence="2 3">S4</strain>
    </source>
</reference>
<evidence type="ECO:0000313" key="3">
    <source>
        <dbReference type="Proteomes" id="UP000193944"/>
    </source>
</evidence>
<protein>
    <submittedName>
        <fullName evidence="2">Uncharacterized protein</fullName>
    </submittedName>
</protein>